<name>A0A6B2MTN5_9BURK</name>
<organism evidence="1">
    <name type="scientific">Burkholderia cenocepacia</name>
    <dbReference type="NCBI Taxonomy" id="95486"/>
    <lineage>
        <taxon>Bacteria</taxon>
        <taxon>Pseudomonadati</taxon>
        <taxon>Pseudomonadota</taxon>
        <taxon>Betaproteobacteria</taxon>
        <taxon>Burkholderiales</taxon>
        <taxon>Burkholderiaceae</taxon>
        <taxon>Burkholderia</taxon>
        <taxon>Burkholderia cepacia complex</taxon>
    </lineage>
</organism>
<sequence length="47" mass="5248">MKITDDMLTDEDLLRLWKKANGTHPDWGVFGHIGVAPVTQDTRTPLG</sequence>
<dbReference type="RefSeq" id="WP_163126375.1">
    <property type="nucleotide sequence ID" value="NZ_JAAEAM010000072.1"/>
</dbReference>
<protein>
    <submittedName>
        <fullName evidence="1">Uncharacterized protein</fullName>
    </submittedName>
</protein>
<dbReference type="EMBL" id="JAAEAM010000072">
    <property type="protein sequence ID" value="NDV77307.1"/>
    <property type="molecule type" value="Genomic_DNA"/>
</dbReference>
<dbReference type="AlphaFoldDB" id="A0A6B2MTN5"/>
<gene>
    <name evidence="1" type="ORF">GFJ35_35485</name>
</gene>
<reference evidence="1" key="1">
    <citation type="submission" date="2019-11" db="EMBL/GenBank/DDBJ databases">
        <title>Burkholderia cenocepacia CF.</title>
        <authorList>
            <person name="Vianna E.F."/>
            <person name="Marques E.A."/>
            <person name="Albano R.M."/>
            <person name="Leao R.S."/>
        </authorList>
    </citation>
    <scope>NUCLEOTIDE SEQUENCE</scope>
    <source>
        <strain evidence="1">MS-2140</strain>
    </source>
</reference>
<comment type="caution">
    <text evidence="1">The sequence shown here is derived from an EMBL/GenBank/DDBJ whole genome shotgun (WGS) entry which is preliminary data.</text>
</comment>
<accession>A0A6B2MTN5</accession>
<evidence type="ECO:0000313" key="1">
    <source>
        <dbReference type="EMBL" id="NDV77307.1"/>
    </source>
</evidence>
<proteinExistence type="predicted"/>